<evidence type="ECO:0008006" key="3">
    <source>
        <dbReference type="Google" id="ProtNLM"/>
    </source>
</evidence>
<evidence type="ECO:0000313" key="1">
    <source>
        <dbReference type="EMBL" id="MFC5994968.1"/>
    </source>
</evidence>
<gene>
    <name evidence="1" type="ORF">ACFQE5_12180</name>
</gene>
<reference evidence="2" key="1">
    <citation type="journal article" date="2019" name="Int. J. Syst. Evol. Microbiol.">
        <title>The Global Catalogue of Microorganisms (GCM) 10K type strain sequencing project: providing services to taxonomists for standard genome sequencing and annotation.</title>
        <authorList>
            <consortium name="The Broad Institute Genomics Platform"/>
            <consortium name="The Broad Institute Genome Sequencing Center for Infectious Disease"/>
            <person name="Wu L."/>
            <person name="Ma J."/>
        </authorList>
    </citation>
    <scope>NUCLEOTIDE SEQUENCE [LARGE SCALE GENOMIC DNA]</scope>
    <source>
        <strain evidence="2">CCM 8391</strain>
    </source>
</reference>
<comment type="caution">
    <text evidence="1">The sequence shown here is derived from an EMBL/GenBank/DDBJ whole genome shotgun (WGS) entry which is preliminary data.</text>
</comment>
<protein>
    <recommendedName>
        <fullName evidence="3">Patatin-like phospholipase</fullName>
    </recommendedName>
</protein>
<accession>A0ABW1J2A8</accession>
<proteinExistence type="predicted"/>
<evidence type="ECO:0000313" key="2">
    <source>
        <dbReference type="Proteomes" id="UP001596302"/>
    </source>
</evidence>
<dbReference type="RefSeq" id="WP_379584981.1">
    <property type="nucleotide sequence ID" value="NZ_JBHSQW010000025.1"/>
</dbReference>
<name>A0ABW1J2A8_9PSEU</name>
<keyword evidence="2" id="KW-1185">Reference proteome</keyword>
<sequence>MTTWSDVFGRTEFGAAVFAVGPTHRHAVLNWAQAQHVPMAASRDLYAPAVEGWAVLDGGITSIHPHASATLSAGVRVLGFHALRLLIFDLGLVPPPRPFPGESGADVAELQRRHRSPDAHLPSAVEQAELLATCVDGPSLRWVAATLLAESRALIR</sequence>
<dbReference type="Proteomes" id="UP001596302">
    <property type="component" value="Unassembled WGS sequence"/>
</dbReference>
<dbReference type="EMBL" id="JBHSQW010000025">
    <property type="protein sequence ID" value="MFC5994968.1"/>
    <property type="molecule type" value="Genomic_DNA"/>
</dbReference>
<organism evidence="1 2">
    <name type="scientific">Pseudonocardia hispaniensis</name>
    <dbReference type="NCBI Taxonomy" id="904933"/>
    <lineage>
        <taxon>Bacteria</taxon>
        <taxon>Bacillati</taxon>
        <taxon>Actinomycetota</taxon>
        <taxon>Actinomycetes</taxon>
        <taxon>Pseudonocardiales</taxon>
        <taxon>Pseudonocardiaceae</taxon>
        <taxon>Pseudonocardia</taxon>
    </lineage>
</organism>